<dbReference type="EMBL" id="WNKZ01000004">
    <property type="protein sequence ID" value="MTV51654.1"/>
    <property type="molecule type" value="Genomic_DNA"/>
</dbReference>
<evidence type="ECO:0000259" key="3">
    <source>
        <dbReference type="Pfam" id="PF12000"/>
    </source>
</evidence>
<feature type="domain" description="Glycosyl transferase family 1" evidence="2">
    <location>
        <begin position="213"/>
        <end position="385"/>
    </location>
</feature>
<reference evidence="5 6" key="3">
    <citation type="submission" date="2019-11" db="EMBL/GenBank/DDBJ databases">
        <title>Type strains purchased from KCTC, JCM and DSMZ.</title>
        <authorList>
            <person name="Lu H."/>
        </authorList>
    </citation>
    <scope>NUCLEOTIDE SEQUENCE [LARGE SCALE GENOMIC DNA]</scope>
    <source>
        <strain evidence="5 6">KCTC 52429</strain>
    </source>
</reference>
<dbReference type="Proteomes" id="UP000430634">
    <property type="component" value="Unassembled WGS sequence"/>
</dbReference>
<dbReference type="Proteomes" id="UP000622638">
    <property type="component" value="Unassembled WGS sequence"/>
</dbReference>
<protein>
    <submittedName>
        <fullName evidence="4">Glycosyl transferase</fullName>
    </submittedName>
    <submittedName>
        <fullName evidence="5">Glycosyltransferase</fullName>
    </submittedName>
</protein>
<reference evidence="7" key="2">
    <citation type="journal article" date="2019" name="Int. J. Syst. Evol. Microbiol.">
        <title>The Global Catalogue of Microorganisms (GCM) 10K type strain sequencing project: providing services to taxonomists for standard genome sequencing and annotation.</title>
        <authorList>
            <consortium name="The Broad Institute Genomics Platform"/>
            <consortium name="The Broad Institute Genome Sequencing Center for Infectious Disease"/>
            <person name="Wu L."/>
            <person name="Ma J."/>
        </authorList>
    </citation>
    <scope>NUCLEOTIDE SEQUENCE [LARGE SCALE GENOMIC DNA]</scope>
    <source>
        <strain evidence="7">CGMCC 1.15931</strain>
    </source>
</reference>
<gene>
    <name evidence="4" type="ORF">GCM10011572_28480</name>
    <name evidence="5" type="ORF">GM672_02790</name>
</gene>
<dbReference type="Pfam" id="PF12000">
    <property type="entry name" value="Glyco_trans_4_3"/>
    <property type="match status" value="1"/>
</dbReference>
<evidence type="ECO:0000259" key="2">
    <source>
        <dbReference type="Pfam" id="PF00534"/>
    </source>
</evidence>
<dbReference type="CDD" id="cd03818">
    <property type="entry name" value="GT4_ExpC-like"/>
    <property type="match status" value="1"/>
</dbReference>
<dbReference type="GO" id="GO:0016757">
    <property type="term" value="F:glycosyltransferase activity"/>
    <property type="evidence" value="ECO:0007669"/>
    <property type="project" value="InterPro"/>
</dbReference>
<dbReference type="RefSeq" id="WP_155468997.1">
    <property type="nucleotide sequence ID" value="NZ_BMKG01000011.1"/>
</dbReference>
<dbReference type="GO" id="GO:0009103">
    <property type="term" value="P:lipopolysaccharide biosynthetic process"/>
    <property type="evidence" value="ECO:0007669"/>
    <property type="project" value="TreeGrafter"/>
</dbReference>
<dbReference type="EMBL" id="BMKG01000011">
    <property type="protein sequence ID" value="GGC04922.1"/>
    <property type="molecule type" value="Genomic_DNA"/>
</dbReference>
<accession>A0A6I3SRE3</accession>
<keyword evidence="7" id="KW-1185">Reference proteome</keyword>
<feature type="domain" description="Glycosyl transferase family 4" evidence="3">
    <location>
        <begin position="26"/>
        <end position="196"/>
    </location>
</feature>
<dbReference type="PANTHER" id="PTHR46401">
    <property type="entry name" value="GLYCOSYLTRANSFERASE WBBK-RELATED"/>
    <property type="match status" value="1"/>
</dbReference>
<evidence type="ECO:0000313" key="5">
    <source>
        <dbReference type="EMBL" id="MTV51654.1"/>
    </source>
</evidence>
<dbReference type="AlphaFoldDB" id="A0A6I3SRE3"/>
<evidence type="ECO:0000256" key="1">
    <source>
        <dbReference type="ARBA" id="ARBA00022679"/>
    </source>
</evidence>
<sequence>MARILFIHQNFPGQFRHLAPALAADGHEVVALGMTDQAEALPGVRYHVHQARVPAGAQQQAPQLRDLFSKILRGESSAAALARLKAEGFTPDIVFVHPGWGEALFVKDVFPRAKLLIYAEYYYQGEGGDSHFDPEFSGTPDLDSLQRLRIRNTHLLHAMSVADAALSPTLFQRDRHPDWFRQRIAVIHDGIDTDRFRPDPAARVTLSSAGIVLKPGDEVVTFVSRQLEPYRGYHIFMRALPELQRLRPNARIVIVGADGVSYGAAPPAGKTWKAIFRDEVAPRLDMSRVHFVGRLPHALLTQLMQVSAVYTYLTYPFVLSWSLMEAMSTGCLIVGSRTAPLEEVIRHGENGLLTDFFDHETLAGTVADALARRDSLAHLREAARRTIVDGYDLHRHCLPAQKRFVLDQALGGS</sequence>
<reference evidence="4" key="4">
    <citation type="submission" date="2024-05" db="EMBL/GenBank/DDBJ databases">
        <authorList>
            <person name="Sun Q."/>
            <person name="Zhou Y."/>
        </authorList>
    </citation>
    <scope>NUCLEOTIDE SEQUENCE</scope>
    <source>
        <strain evidence="4">CGMCC 1.15931</strain>
    </source>
</reference>
<dbReference type="InterPro" id="IPR022623">
    <property type="entry name" value="Glyco_trans_4"/>
</dbReference>
<reference evidence="4" key="1">
    <citation type="journal article" date="2014" name="Int. J. Syst. Evol. Microbiol.">
        <title>Complete genome of a new Firmicutes species belonging to the dominant human colonic microbiota ('Ruminococcus bicirculans') reveals two chromosomes and a selective capacity to utilize plant glucans.</title>
        <authorList>
            <consortium name="NISC Comparative Sequencing Program"/>
            <person name="Wegmann U."/>
            <person name="Louis P."/>
            <person name="Goesmann A."/>
            <person name="Henrissat B."/>
            <person name="Duncan S.H."/>
            <person name="Flint H.J."/>
        </authorList>
    </citation>
    <scope>NUCLEOTIDE SEQUENCE</scope>
    <source>
        <strain evidence="4">CGMCC 1.15931</strain>
    </source>
</reference>
<dbReference type="Pfam" id="PF00534">
    <property type="entry name" value="Glycos_transf_1"/>
    <property type="match status" value="1"/>
</dbReference>
<keyword evidence="1 5" id="KW-0808">Transferase</keyword>
<evidence type="ECO:0000313" key="4">
    <source>
        <dbReference type="EMBL" id="GGC04922.1"/>
    </source>
</evidence>
<evidence type="ECO:0000313" key="7">
    <source>
        <dbReference type="Proteomes" id="UP000622638"/>
    </source>
</evidence>
<dbReference type="SUPFAM" id="SSF53756">
    <property type="entry name" value="UDP-Glycosyltransferase/glycogen phosphorylase"/>
    <property type="match status" value="1"/>
</dbReference>
<organism evidence="5 6">
    <name type="scientific">Pseudoduganella buxea</name>
    <dbReference type="NCBI Taxonomy" id="1949069"/>
    <lineage>
        <taxon>Bacteria</taxon>
        <taxon>Pseudomonadati</taxon>
        <taxon>Pseudomonadota</taxon>
        <taxon>Betaproteobacteria</taxon>
        <taxon>Burkholderiales</taxon>
        <taxon>Oxalobacteraceae</taxon>
        <taxon>Telluria group</taxon>
        <taxon>Pseudoduganella</taxon>
    </lineage>
</organism>
<dbReference type="InterPro" id="IPR001296">
    <property type="entry name" value="Glyco_trans_1"/>
</dbReference>
<proteinExistence type="predicted"/>
<dbReference type="PANTHER" id="PTHR46401:SF2">
    <property type="entry name" value="GLYCOSYLTRANSFERASE WBBK-RELATED"/>
    <property type="match status" value="1"/>
</dbReference>
<name>A0A6I3SRE3_9BURK</name>
<comment type="caution">
    <text evidence="5">The sequence shown here is derived from an EMBL/GenBank/DDBJ whole genome shotgun (WGS) entry which is preliminary data.</text>
</comment>
<dbReference type="OrthoDB" id="5416057at2"/>
<dbReference type="Gene3D" id="3.40.50.2000">
    <property type="entry name" value="Glycogen Phosphorylase B"/>
    <property type="match status" value="2"/>
</dbReference>
<evidence type="ECO:0000313" key="6">
    <source>
        <dbReference type="Proteomes" id="UP000430634"/>
    </source>
</evidence>